<proteinExistence type="predicted"/>
<dbReference type="OrthoDB" id="2145000at2759"/>
<dbReference type="AlphaFoldDB" id="A0A9N8HTX3"/>
<dbReference type="EMBL" id="CAICTM010001953">
    <property type="protein sequence ID" value="CAB9527198.1"/>
    <property type="molecule type" value="Genomic_DNA"/>
</dbReference>
<evidence type="ECO:0000313" key="3">
    <source>
        <dbReference type="Proteomes" id="UP001153069"/>
    </source>
</evidence>
<evidence type="ECO:0000313" key="2">
    <source>
        <dbReference type="EMBL" id="CAB9527198.1"/>
    </source>
</evidence>
<sequence>MTDNNHAAPLWIQLEDSSDQLNLFSACPVCFLSVIGPSSSSTGPKCNVMVISWLIAAGGDCLVMSMNKRRHTSTMLNSGSPVCLSIIGSHNEELALNVGSVSGRWGKSKFPQDYSNDKDQQTKTRDSNNDKTYASRGDQARMSKRAKKRQRFEMGIPGLRREKQGKEGKEAETFAIEGTLAHIHCQVVSKEESIIDDEHYFVRVAMLRAFVRTAHWDPDTKIFAPKSLEHSSTSSFLGSQSFGYVVRNPPTIDNAKLPVHSKLPQQNSALKCTGNHPKEAESAWIQLDDGKQFSRLLYPNPLCLLVFNGHEDRDKEGAANTVVLERVTATNNTGSFMFCIPNTSKHQGVFRTGGDASSARRSFLLSVPVQGMEGVVKTVKDCDRVGCSIGQDDKTTPETPEAAAGRISWQPILTDDPKWPHQRGIAGCIAHMPCRVYKVVRTDEATNPAMVVFANIEHALVHSNYWDKEKNRFVPKVGFATYLKRLGSDSFGYVSAIKTDGSGQPE</sequence>
<accession>A0A9N8HTX3</accession>
<protein>
    <submittedName>
        <fullName evidence="2">Flavin reductase like domain</fullName>
    </submittedName>
</protein>
<dbReference type="PANTHER" id="PTHR43241:SF1">
    <property type="entry name" value="FLAVIN REDUCTASE LIKE DOMAIN-CONTAINING PROTEIN"/>
    <property type="match status" value="1"/>
</dbReference>
<gene>
    <name evidence="2" type="ORF">SEMRO_1955_G307730.1</name>
</gene>
<dbReference type="Proteomes" id="UP001153069">
    <property type="component" value="Unassembled WGS sequence"/>
</dbReference>
<dbReference type="Gene3D" id="2.30.110.10">
    <property type="entry name" value="Electron Transport, Fmn-binding Protein, Chain A"/>
    <property type="match status" value="2"/>
</dbReference>
<dbReference type="InterPro" id="IPR012349">
    <property type="entry name" value="Split_barrel_FMN-bd"/>
</dbReference>
<feature type="compositionally biased region" description="Basic and acidic residues" evidence="1">
    <location>
        <begin position="115"/>
        <end position="129"/>
    </location>
</feature>
<evidence type="ECO:0000256" key="1">
    <source>
        <dbReference type="SAM" id="MobiDB-lite"/>
    </source>
</evidence>
<name>A0A9N8HTX3_9STRA</name>
<feature type="region of interest" description="Disordered" evidence="1">
    <location>
        <begin position="109"/>
        <end position="150"/>
    </location>
</feature>
<reference evidence="2" key="1">
    <citation type="submission" date="2020-06" db="EMBL/GenBank/DDBJ databases">
        <authorList>
            <consortium name="Plant Systems Biology data submission"/>
        </authorList>
    </citation>
    <scope>NUCLEOTIDE SEQUENCE</scope>
    <source>
        <strain evidence="2">D6</strain>
    </source>
</reference>
<dbReference type="InterPro" id="IPR053310">
    <property type="entry name" value="Flavoredoxin-like"/>
</dbReference>
<comment type="caution">
    <text evidence="2">The sequence shown here is derived from an EMBL/GenBank/DDBJ whole genome shotgun (WGS) entry which is preliminary data.</text>
</comment>
<organism evidence="2 3">
    <name type="scientific">Seminavis robusta</name>
    <dbReference type="NCBI Taxonomy" id="568900"/>
    <lineage>
        <taxon>Eukaryota</taxon>
        <taxon>Sar</taxon>
        <taxon>Stramenopiles</taxon>
        <taxon>Ochrophyta</taxon>
        <taxon>Bacillariophyta</taxon>
        <taxon>Bacillariophyceae</taxon>
        <taxon>Bacillariophycidae</taxon>
        <taxon>Naviculales</taxon>
        <taxon>Naviculaceae</taxon>
        <taxon>Seminavis</taxon>
    </lineage>
</organism>
<keyword evidence="3" id="KW-1185">Reference proteome</keyword>
<dbReference type="PANTHER" id="PTHR43241">
    <property type="entry name" value="FLAVIN REDUCTASE DOMAIN PROTEIN"/>
    <property type="match status" value="1"/>
</dbReference>